<evidence type="ECO:0000259" key="4">
    <source>
        <dbReference type="PROSITE" id="PS50949"/>
    </source>
</evidence>
<keyword evidence="2 5" id="KW-0238">DNA-binding</keyword>
<dbReference type="AlphaFoldDB" id="A0A2C9CWG3"/>
<organism evidence="5 6">
    <name type="scientific">Pontivivens marinum</name>
    <dbReference type="NCBI Taxonomy" id="1690039"/>
    <lineage>
        <taxon>Bacteria</taxon>
        <taxon>Pseudomonadati</taxon>
        <taxon>Pseudomonadota</taxon>
        <taxon>Alphaproteobacteria</taxon>
        <taxon>Rhodobacterales</taxon>
        <taxon>Paracoccaceae</taxon>
        <taxon>Pontivivens</taxon>
    </lineage>
</organism>
<evidence type="ECO:0000256" key="3">
    <source>
        <dbReference type="ARBA" id="ARBA00023163"/>
    </source>
</evidence>
<proteinExistence type="predicted"/>
<dbReference type="Proteomes" id="UP000220034">
    <property type="component" value="Unassembled WGS sequence"/>
</dbReference>
<dbReference type="SUPFAM" id="SSF46785">
    <property type="entry name" value="Winged helix' DNA-binding domain"/>
    <property type="match status" value="1"/>
</dbReference>
<dbReference type="InterPro" id="IPR011711">
    <property type="entry name" value="GntR_C"/>
</dbReference>
<dbReference type="OrthoDB" id="7834120at2"/>
<dbReference type="PROSITE" id="PS50949">
    <property type="entry name" value="HTH_GNTR"/>
    <property type="match status" value="1"/>
</dbReference>
<name>A0A2C9CWG3_9RHOB</name>
<dbReference type="Gene3D" id="1.20.120.530">
    <property type="entry name" value="GntR ligand-binding domain-like"/>
    <property type="match status" value="1"/>
</dbReference>
<dbReference type="SUPFAM" id="SSF48008">
    <property type="entry name" value="GntR ligand-binding domain-like"/>
    <property type="match status" value="1"/>
</dbReference>
<dbReference type="InterPro" id="IPR008920">
    <property type="entry name" value="TF_FadR/GntR_C"/>
</dbReference>
<reference evidence="6" key="1">
    <citation type="submission" date="2017-09" db="EMBL/GenBank/DDBJ databases">
        <authorList>
            <person name="Varghese N."/>
            <person name="Submissions S."/>
        </authorList>
    </citation>
    <scope>NUCLEOTIDE SEQUENCE [LARGE SCALE GENOMIC DNA]</scope>
    <source>
        <strain evidence="6">C7</strain>
    </source>
</reference>
<sequence>MTVATSALIDHMHDDVTERLRSDIVLGALRPGEWLRQIDLQDRYNCTRSAARTALATLASAHIVEHTPNRGFRVVQPSVEARSEITDVRLMLELPAAVEIVTNASAADIADIRVAADAFDAGVDVLSVQKMRSLNHRFHRALIAPLQNTTLASLIHELRERDLPGDWSNWTTTSKVRQSSRDHLDMADAIEAGDAHALQVIIKAHLTRWQTTEVD</sequence>
<dbReference type="SMART" id="SM00345">
    <property type="entry name" value="HTH_GNTR"/>
    <property type="match status" value="1"/>
</dbReference>
<dbReference type="PANTHER" id="PTHR43537:SF5">
    <property type="entry name" value="UXU OPERON TRANSCRIPTIONAL REGULATOR"/>
    <property type="match status" value="1"/>
</dbReference>
<dbReference type="SMART" id="SM00895">
    <property type="entry name" value="FCD"/>
    <property type="match status" value="1"/>
</dbReference>
<evidence type="ECO:0000256" key="2">
    <source>
        <dbReference type="ARBA" id="ARBA00023125"/>
    </source>
</evidence>
<dbReference type="InterPro" id="IPR036390">
    <property type="entry name" value="WH_DNA-bd_sf"/>
</dbReference>
<evidence type="ECO:0000313" key="6">
    <source>
        <dbReference type="Proteomes" id="UP000220034"/>
    </source>
</evidence>
<dbReference type="InterPro" id="IPR000524">
    <property type="entry name" value="Tscrpt_reg_HTH_GntR"/>
</dbReference>
<keyword evidence="1" id="KW-0805">Transcription regulation</keyword>
<dbReference type="GO" id="GO:0003700">
    <property type="term" value="F:DNA-binding transcription factor activity"/>
    <property type="evidence" value="ECO:0007669"/>
    <property type="project" value="InterPro"/>
</dbReference>
<dbReference type="EMBL" id="OCTN01000013">
    <property type="protein sequence ID" value="SOH95617.1"/>
    <property type="molecule type" value="Genomic_DNA"/>
</dbReference>
<dbReference type="Gene3D" id="1.10.10.10">
    <property type="entry name" value="Winged helix-like DNA-binding domain superfamily/Winged helix DNA-binding domain"/>
    <property type="match status" value="1"/>
</dbReference>
<dbReference type="GO" id="GO:0003677">
    <property type="term" value="F:DNA binding"/>
    <property type="evidence" value="ECO:0007669"/>
    <property type="project" value="UniProtKB-KW"/>
</dbReference>
<keyword evidence="3" id="KW-0804">Transcription</keyword>
<dbReference type="Pfam" id="PF07729">
    <property type="entry name" value="FCD"/>
    <property type="match status" value="1"/>
</dbReference>
<gene>
    <name evidence="5" type="ORF">SAMN06273572_11329</name>
</gene>
<dbReference type="InterPro" id="IPR036388">
    <property type="entry name" value="WH-like_DNA-bd_sf"/>
</dbReference>
<dbReference type="PANTHER" id="PTHR43537">
    <property type="entry name" value="TRANSCRIPTIONAL REGULATOR, GNTR FAMILY"/>
    <property type="match status" value="1"/>
</dbReference>
<evidence type="ECO:0000313" key="5">
    <source>
        <dbReference type="EMBL" id="SOH95617.1"/>
    </source>
</evidence>
<protein>
    <submittedName>
        <fullName evidence="5">DNA-binding transcriptional regulator, GntR family</fullName>
    </submittedName>
</protein>
<keyword evidence="6" id="KW-1185">Reference proteome</keyword>
<dbReference type="Pfam" id="PF00392">
    <property type="entry name" value="GntR"/>
    <property type="match status" value="1"/>
</dbReference>
<feature type="domain" description="HTH gntR-type" evidence="4">
    <location>
        <begin position="10"/>
        <end position="77"/>
    </location>
</feature>
<evidence type="ECO:0000256" key="1">
    <source>
        <dbReference type="ARBA" id="ARBA00023015"/>
    </source>
</evidence>
<accession>A0A2C9CWG3</accession>